<gene>
    <name evidence="3" type="ORF">ANDO1_1879</name>
    <name evidence="1" type="ORF">ANDO2_1786</name>
    <name evidence="2" type="ORF">ANK1_1709</name>
    <name evidence="4" type="ORF">ANK2_1710</name>
</gene>
<dbReference type="EMBL" id="CAADHZ010000027">
    <property type="protein sequence ID" value="VFR37953.1"/>
    <property type="molecule type" value="Genomic_DNA"/>
</dbReference>
<proteinExistence type="predicted"/>
<name>A0A484QI82_9ZZZZ</name>
<dbReference type="AlphaFoldDB" id="A0A484QI82"/>
<evidence type="ECO:0000313" key="3">
    <source>
        <dbReference type="EMBL" id="VFR37953.1"/>
    </source>
</evidence>
<organism evidence="3">
    <name type="scientific">plant metagenome</name>
    <dbReference type="NCBI Taxonomy" id="1297885"/>
    <lineage>
        <taxon>unclassified sequences</taxon>
        <taxon>metagenomes</taxon>
        <taxon>organismal metagenomes</taxon>
    </lineage>
</organism>
<protein>
    <submittedName>
        <fullName evidence="3">Uncharacterized protein</fullName>
    </submittedName>
</protein>
<evidence type="ECO:0000313" key="4">
    <source>
        <dbReference type="EMBL" id="VFR59410.1"/>
    </source>
</evidence>
<evidence type="ECO:0000313" key="2">
    <source>
        <dbReference type="EMBL" id="VFR22714.1"/>
    </source>
</evidence>
<sequence length="51" mass="5488">MQRVFGAGVHPRALAHGLQPFQDPDRGFGVSRCGGQEVIPNCCGKKPTFYG</sequence>
<dbReference type="EMBL" id="CAADIB010000003">
    <property type="protein sequence ID" value="VFR20446.1"/>
    <property type="molecule type" value="Genomic_DNA"/>
</dbReference>
<accession>A0A484QI82</accession>
<reference evidence="3" key="1">
    <citation type="submission" date="2019-03" db="EMBL/GenBank/DDBJ databases">
        <authorList>
            <person name="Danneels B."/>
        </authorList>
    </citation>
    <scope>NUCLEOTIDE SEQUENCE</scope>
</reference>
<dbReference type="EMBL" id="CAADIF010000004">
    <property type="protein sequence ID" value="VFR59410.1"/>
    <property type="molecule type" value="Genomic_DNA"/>
</dbReference>
<dbReference type="EMBL" id="CAADIA010000003">
    <property type="protein sequence ID" value="VFR22714.1"/>
    <property type="molecule type" value="Genomic_DNA"/>
</dbReference>
<evidence type="ECO:0000313" key="1">
    <source>
        <dbReference type="EMBL" id="VFR20446.1"/>
    </source>
</evidence>